<dbReference type="PROSITE" id="PS51257">
    <property type="entry name" value="PROKAR_LIPOPROTEIN"/>
    <property type="match status" value="1"/>
</dbReference>
<keyword evidence="3 8" id="KW-0349">Heme</keyword>
<dbReference type="AlphaFoldDB" id="A0A512L5D5"/>
<proteinExistence type="predicted"/>
<evidence type="ECO:0000313" key="12">
    <source>
        <dbReference type="Proteomes" id="UP000321337"/>
    </source>
</evidence>
<dbReference type="GO" id="GO:0020037">
    <property type="term" value="F:heme binding"/>
    <property type="evidence" value="ECO:0007669"/>
    <property type="project" value="InterPro"/>
</dbReference>
<name>A0A512L5D5_9PROT</name>
<dbReference type="PIRSF" id="PIRSF000005">
    <property type="entry name" value="Cytochrome_c4"/>
    <property type="match status" value="1"/>
</dbReference>
<keyword evidence="5" id="KW-0574">Periplasm</keyword>
<keyword evidence="2" id="KW-0813">Transport</keyword>
<organism evidence="11 12">
    <name type="scientific">Sulfuriferula plumbiphila</name>
    <dbReference type="NCBI Taxonomy" id="171865"/>
    <lineage>
        <taxon>Bacteria</taxon>
        <taxon>Pseudomonadati</taxon>
        <taxon>Pseudomonadota</taxon>
        <taxon>Betaproteobacteria</taxon>
        <taxon>Nitrosomonadales</taxon>
        <taxon>Sulfuricellaceae</taxon>
        <taxon>Sulfuriferula</taxon>
    </lineage>
</organism>
<evidence type="ECO:0000256" key="4">
    <source>
        <dbReference type="ARBA" id="ARBA00022723"/>
    </source>
</evidence>
<dbReference type="PROSITE" id="PS51007">
    <property type="entry name" value="CYTC"/>
    <property type="match status" value="2"/>
</dbReference>
<protein>
    <submittedName>
        <fullName evidence="11">Cytochrome c</fullName>
    </submittedName>
</protein>
<evidence type="ECO:0000256" key="5">
    <source>
        <dbReference type="ARBA" id="ARBA00022764"/>
    </source>
</evidence>
<evidence type="ECO:0000313" key="11">
    <source>
        <dbReference type="EMBL" id="GEP29662.1"/>
    </source>
</evidence>
<keyword evidence="7 9" id="KW-0408">Iron</keyword>
<dbReference type="GO" id="GO:0042597">
    <property type="term" value="C:periplasmic space"/>
    <property type="evidence" value="ECO:0007669"/>
    <property type="project" value="UniProtKB-SubCell"/>
</dbReference>
<comment type="caution">
    <text evidence="11">The sequence shown here is derived from an EMBL/GenBank/DDBJ whole genome shotgun (WGS) entry which is preliminary data.</text>
</comment>
<dbReference type="OrthoDB" id="9773456at2"/>
<comment type="subcellular location">
    <subcellularLocation>
        <location evidence="1">Periplasm</location>
    </subcellularLocation>
</comment>
<evidence type="ECO:0000256" key="6">
    <source>
        <dbReference type="ARBA" id="ARBA00022982"/>
    </source>
</evidence>
<dbReference type="GO" id="GO:0005506">
    <property type="term" value="F:iron ion binding"/>
    <property type="evidence" value="ECO:0007669"/>
    <property type="project" value="InterPro"/>
</dbReference>
<sequence length="214" mass="23013">MKTATITLVLVLAAIGTGCTTTKNSSRNLGDPGVPGKTLAEQVCSDCHGVTGNSINPTFPRLAGQQEWYLISELKEFRSHNRLDPAGYEYMWGISRSLTDAQIRELAAYYAAQKPVSDTPGNTKLENQGRAIFANGISSEGVPACLACHGAEDAGSGQFPRIAGQHADYIVRQLNVFQRTEERSDAAAMKVVAHNLKPEEIRAVAAYVSTISSK</sequence>
<keyword evidence="12" id="KW-1185">Reference proteome</keyword>
<feature type="binding site" description="covalent" evidence="8">
    <location>
        <position position="148"/>
    </location>
    <ligand>
        <name>heme c</name>
        <dbReference type="ChEBI" id="CHEBI:61717"/>
        <label>2</label>
    </ligand>
</feature>
<feature type="binding site" description="axial binding residue" evidence="9">
    <location>
        <position position="189"/>
    </location>
    <ligand>
        <name>heme c</name>
        <dbReference type="ChEBI" id="CHEBI:61717"/>
        <label>2</label>
    </ligand>
    <ligandPart>
        <name>Fe</name>
        <dbReference type="ChEBI" id="CHEBI:18248"/>
    </ligandPart>
</feature>
<feature type="binding site" description="axial binding residue" evidence="9">
    <location>
        <position position="48"/>
    </location>
    <ligand>
        <name>heme c</name>
        <dbReference type="ChEBI" id="CHEBI:61717"/>
        <label>1</label>
    </ligand>
    <ligandPart>
        <name>Fe</name>
        <dbReference type="ChEBI" id="CHEBI:18248"/>
    </ligandPart>
</feature>
<dbReference type="PANTHER" id="PTHR33751">
    <property type="entry name" value="CBB3-TYPE CYTOCHROME C OXIDASE SUBUNIT FIXP"/>
    <property type="match status" value="1"/>
</dbReference>
<dbReference type="SUPFAM" id="SSF46626">
    <property type="entry name" value="Cytochrome c"/>
    <property type="match status" value="2"/>
</dbReference>
<evidence type="ECO:0000256" key="2">
    <source>
        <dbReference type="ARBA" id="ARBA00022448"/>
    </source>
</evidence>
<dbReference type="PANTHER" id="PTHR33751:SF9">
    <property type="entry name" value="CYTOCHROME C4"/>
    <property type="match status" value="1"/>
</dbReference>
<gene>
    <name evidence="11" type="ORF">TPL01_08000</name>
</gene>
<feature type="binding site" description="axial binding residue" evidence="9">
    <location>
        <position position="91"/>
    </location>
    <ligand>
        <name>heme c</name>
        <dbReference type="ChEBI" id="CHEBI:61717"/>
        <label>1</label>
    </ligand>
    <ligandPart>
        <name>Fe</name>
        <dbReference type="ChEBI" id="CHEBI:18248"/>
    </ligandPart>
</feature>
<keyword evidence="6" id="KW-0249">Electron transport</keyword>
<evidence type="ECO:0000256" key="3">
    <source>
        <dbReference type="ARBA" id="ARBA00022617"/>
    </source>
</evidence>
<reference evidence="11 12" key="1">
    <citation type="submission" date="2019-07" db="EMBL/GenBank/DDBJ databases">
        <title>Whole genome shotgun sequence of Thiobacillus plumbophilus NBRC 107929.</title>
        <authorList>
            <person name="Hosoyama A."/>
            <person name="Uohara A."/>
            <person name="Ohji S."/>
            <person name="Ichikawa N."/>
        </authorList>
    </citation>
    <scope>NUCLEOTIDE SEQUENCE [LARGE SCALE GENOMIC DNA]</scope>
    <source>
        <strain evidence="11 12">NBRC 107929</strain>
    </source>
</reference>
<dbReference type="GO" id="GO:0009055">
    <property type="term" value="F:electron transfer activity"/>
    <property type="evidence" value="ECO:0007669"/>
    <property type="project" value="InterPro"/>
</dbReference>
<evidence type="ECO:0000256" key="9">
    <source>
        <dbReference type="PIRSR" id="PIRSR000005-2"/>
    </source>
</evidence>
<dbReference type="Gene3D" id="1.10.760.10">
    <property type="entry name" value="Cytochrome c-like domain"/>
    <property type="match status" value="2"/>
</dbReference>
<evidence type="ECO:0000259" key="10">
    <source>
        <dbReference type="PROSITE" id="PS51007"/>
    </source>
</evidence>
<dbReference type="EMBL" id="BKAD01000007">
    <property type="protein sequence ID" value="GEP29662.1"/>
    <property type="molecule type" value="Genomic_DNA"/>
</dbReference>
<evidence type="ECO:0000256" key="8">
    <source>
        <dbReference type="PIRSR" id="PIRSR000005-1"/>
    </source>
</evidence>
<feature type="binding site" description="covalent" evidence="8">
    <location>
        <position position="47"/>
    </location>
    <ligand>
        <name>heme c</name>
        <dbReference type="ChEBI" id="CHEBI:61717"/>
        <label>1</label>
    </ligand>
</feature>
<feature type="binding site" description="axial binding residue" evidence="9">
    <location>
        <position position="149"/>
    </location>
    <ligand>
        <name>heme c</name>
        <dbReference type="ChEBI" id="CHEBI:61717"/>
        <label>2</label>
    </ligand>
    <ligandPart>
        <name>Fe</name>
        <dbReference type="ChEBI" id="CHEBI:18248"/>
    </ligandPart>
</feature>
<dbReference type="RefSeq" id="WP_147070998.1">
    <property type="nucleotide sequence ID" value="NZ_AP021884.1"/>
</dbReference>
<feature type="binding site" description="covalent" evidence="8">
    <location>
        <position position="145"/>
    </location>
    <ligand>
        <name>heme c</name>
        <dbReference type="ChEBI" id="CHEBI:61717"/>
        <label>2</label>
    </ligand>
</feature>
<dbReference type="InterPro" id="IPR009056">
    <property type="entry name" value="Cyt_c-like_dom"/>
</dbReference>
<evidence type="ECO:0000256" key="1">
    <source>
        <dbReference type="ARBA" id="ARBA00004418"/>
    </source>
</evidence>
<feature type="binding site" description="covalent" evidence="8">
    <location>
        <position position="44"/>
    </location>
    <ligand>
        <name>heme c</name>
        <dbReference type="ChEBI" id="CHEBI:61717"/>
        <label>1</label>
    </ligand>
</feature>
<dbReference type="Proteomes" id="UP000321337">
    <property type="component" value="Unassembled WGS sequence"/>
</dbReference>
<feature type="domain" description="Cytochrome c" evidence="10">
    <location>
        <begin position="31"/>
        <end position="114"/>
    </location>
</feature>
<comment type="PTM">
    <text evidence="8">Binds 2 heme c groups covalently per subunit.</text>
</comment>
<dbReference type="InterPro" id="IPR050597">
    <property type="entry name" value="Cytochrome_c_Oxidase_Subunit"/>
</dbReference>
<feature type="domain" description="Cytochrome c" evidence="10">
    <location>
        <begin position="124"/>
        <end position="212"/>
    </location>
</feature>
<accession>A0A512L5D5</accession>
<dbReference type="Pfam" id="PF00034">
    <property type="entry name" value="Cytochrom_C"/>
    <property type="match status" value="2"/>
</dbReference>
<dbReference type="InterPro" id="IPR036909">
    <property type="entry name" value="Cyt_c-like_dom_sf"/>
</dbReference>
<keyword evidence="4 9" id="KW-0479">Metal-binding</keyword>
<evidence type="ECO:0000256" key="7">
    <source>
        <dbReference type="ARBA" id="ARBA00023004"/>
    </source>
</evidence>
<dbReference type="InterPro" id="IPR024167">
    <property type="entry name" value="Cytochrome_c4-like"/>
</dbReference>